<dbReference type="AlphaFoldDB" id="A0A7X2ZFN3"/>
<dbReference type="GO" id="GO:0003824">
    <property type="term" value="F:catalytic activity"/>
    <property type="evidence" value="ECO:0007669"/>
    <property type="project" value="InterPro"/>
</dbReference>
<dbReference type="PROSITE" id="PS51340">
    <property type="entry name" value="MOSC"/>
    <property type="match status" value="1"/>
</dbReference>
<keyword evidence="3" id="KW-1185">Reference proteome</keyword>
<dbReference type="Pfam" id="PF03475">
    <property type="entry name" value="YiiM_3-alpha"/>
    <property type="match status" value="1"/>
</dbReference>
<dbReference type="RefSeq" id="WP_155615596.1">
    <property type="nucleotide sequence ID" value="NZ_WNZX01000026.1"/>
</dbReference>
<dbReference type="Pfam" id="PF03473">
    <property type="entry name" value="MOSC"/>
    <property type="match status" value="1"/>
</dbReference>
<evidence type="ECO:0000259" key="1">
    <source>
        <dbReference type="PROSITE" id="PS51340"/>
    </source>
</evidence>
<evidence type="ECO:0000313" key="2">
    <source>
        <dbReference type="EMBL" id="MUG73445.1"/>
    </source>
</evidence>
<dbReference type="InterPro" id="IPR052353">
    <property type="entry name" value="Benzoxazolinone_Detox_Enz"/>
</dbReference>
<evidence type="ECO:0000313" key="3">
    <source>
        <dbReference type="Proteomes" id="UP000450917"/>
    </source>
</evidence>
<dbReference type="GO" id="GO:0030170">
    <property type="term" value="F:pyridoxal phosphate binding"/>
    <property type="evidence" value="ECO:0007669"/>
    <property type="project" value="InterPro"/>
</dbReference>
<dbReference type="PANTHER" id="PTHR30212">
    <property type="entry name" value="PROTEIN YIIM"/>
    <property type="match status" value="1"/>
</dbReference>
<feature type="domain" description="MOSC" evidence="1">
    <location>
        <begin position="32"/>
        <end position="166"/>
    </location>
</feature>
<dbReference type="SUPFAM" id="SSF50800">
    <property type="entry name" value="PK beta-barrel domain-like"/>
    <property type="match status" value="1"/>
</dbReference>
<dbReference type="Proteomes" id="UP000450917">
    <property type="component" value="Unassembled WGS sequence"/>
</dbReference>
<name>A0A7X2ZFN3_9BACL</name>
<dbReference type="InterPro" id="IPR011037">
    <property type="entry name" value="Pyrv_Knase-like_insert_dom_sf"/>
</dbReference>
<dbReference type="EMBL" id="WNZX01000026">
    <property type="protein sequence ID" value="MUG73445.1"/>
    <property type="molecule type" value="Genomic_DNA"/>
</dbReference>
<comment type="caution">
    <text evidence="2">The sequence shown here is derived from an EMBL/GenBank/DDBJ whole genome shotgun (WGS) entry which is preliminary data.</text>
</comment>
<sequence length="217" mass="24189">MRTKIEIVSVNVGRPAPLAYQNKIVPSGIGKTPVSVPLQLSLLNLDGDEQADLVHHGGRDKAVCVYCVEHYPYWESLTGTTLSFGAFGENVTVDGLTELEAYIGDTFQWGDAIVQISQPRQPCFKLAAKHGWPELPKQVEKTGYTGYYFRVLEEGRVSADSSLQLLERDPQAVTIDYANRIMYRDQTNAAAMERLLQLPALSASWQATFRKRLAKLN</sequence>
<dbReference type="PANTHER" id="PTHR30212:SF4">
    <property type="entry name" value="MOSC DOMAIN-CONTAINING PROTEIN"/>
    <property type="match status" value="1"/>
</dbReference>
<dbReference type="GO" id="GO:0030151">
    <property type="term" value="F:molybdenum ion binding"/>
    <property type="evidence" value="ECO:0007669"/>
    <property type="project" value="InterPro"/>
</dbReference>
<organism evidence="2 3">
    <name type="scientific">Paenibacillus validus</name>
    <dbReference type="NCBI Taxonomy" id="44253"/>
    <lineage>
        <taxon>Bacteria</taxon>
        <taxon>Bacillati</taxon>
        <taxon>Bacillota</taxon>
        <taxon>Bacilli</taxon>
        <taxon>Bacillales</taxon>
        <taxon>Paenibacillaceae</taxon>
        <taxon>Paenibacillus</taxon>
    </lineage>
</organism>
<dbReference type="InterPro" id="IPR005163">
    <property type="entry name" value="Tri_helical_YiiM-like"/>
</dbReference>
<gene>
    <name evidence="2" type="ORF">GNP93_22750</name>
</gene>
<reference evidence="2 3" key="1">
    <citation type="submission" date="2019-11" db="EMBL/GenBank/DDBJ databases">
        <title>Draft genome sequences of five Paenibacillus species of dairy origin.</title>
        <authorList>
            <person name="Olajide A.M."/>
            <person name="Chen S."/>
            <person name="Lapointe G."/>
        </authorList>
    </citation>
    <scope>NUCLEOTIDE SEQUENCE [LARGE SCALE GENOMIC DNA]</scope>
    <source>
        <strain evidence="2 3">2CS3</strain>
    </source>
</reference>
<protein>
    <submittedName>
        <fullName evidence="2">MOSC domain-containing protein</fullName>
    </submittedName>
</protein>
<accession>A0A7X2ZFN3</accession>
<dbReference type="Gene3D" id="2.40.33.20">
    <property type="entry name" value="PK beta-barrel domain-like"/>
    <property type="match status" value="1"/>
</dbReference>
<dbReference type="InterPro" id="IPR005302">
    <property type="entry name" value="MoCF_Sase_C"/>
</dbReference>
<proteinExistence type="predicted"/>